<sequence>MNTLNFLFEKPVEDWIDHFINKEKFLSVLNSSESDLNHLAHLAQLVNQFTEQALAVDKEVEAQIQKEIDEEDVGYTRRKASKLWLCALACCAATGWNIELIKKHCNVLVLRAVLGKLLLFCFPDRGPNVEKDVIPEIFNDTVEIKQRFCRPEQIFSTWLYAKWIVQLDVTGRFPEPVAKPTVSNPLNQYDANLILADQFRVCIAELRLRTPDALKLLERLLNEVAIDVMPIVSKESFTEDLFKENNLDQPTASLLDAGPLQTSLPHPHFRNFDGVESLNWRTHTCYDLLCDRFAAGDFVESRNYLRKIIEAWPNVMALGKMEINQAMTNEMNEAIINGYCVALGLRPLAKSDEQLFTTERFFYSEISEKTIDHLSLANQSLLRRSECYRIASTSSAPFSCELLAENAVEEYRRGISASAFTLAKINSSNGGRLRLAKSLVKLMDICHENDGLRLKFECIIEFLMGACPAFAADIRKVEGEHVHHFKNILMKILPRRSKTVTPDAAAIKDLLSGGTDLWKLIVSNDVSEIRSIVSSMATKFNNPYRIRPSRMIGEAVFKTLPPSSADYIMFLLGKLEQFAKVGNYAHWSDFVSGCVVELGPIGKSQDVKNRLLYDAIRVRLDTWHNRYCRCANTSDFQQFTSALLDNVKAILPAAASMNPPPPLAHMMLQTVAFLINTLEWDFLRKIQTLKLAYYDFILDPVAGCSLS</sequence>
<dbReference type="PANTHER" id="PTHR13350">
    <property type="entry name" value="INTEGRATOR COMPLEX SUBUNIT 8"/>
    <property type="match status" value="1"/>
</dbReference>
<accession>A0ABD6E3Z1</accession>
<proteinExistence type="inferred from homology"/>
<evidence type="ECO:0000313" key="8">
    <source>
        <dbReference type="Proteomes" id="UP001608902"/>
    </source>
</evidence>
<gene>
    <name evidence="7" type="ORF">AB6A40_000326</name>
</gene>
<protein>
    <recommendedName>
        <fullName evidence="6">INTS8 TPR repeats domain-containing protein</fullName>
    </recommendedName>
</protein>
<dbReference type="Pfam" id="PF25756">
    <property type="entry name" value="TPR_INTS8"/>
    <property type="match status" value="1"/>
</dbReference>
<evidence type="ECO:0000259" key="6">
    <source>
        <dbReference type="Pfam" id="PF25756"/>
    </source>
</evidence>
<dbReference type="AlphaFoldDB" id="A0ABD6E3Z1"/>
<dbReference type="PANTHER" id="PTHR13350:SF1">
    <property type="entry name" value="INTEGRATOR COMPLEX SUBUNIT 8"/>
    <property type="match status" value="1"/>
</dbReference>
<dbReference type="InterPro" id="IPR057980">
    <property type="entry name" value="TPR_INTS8"/>
</dbReference>
<comment type="caution">
    <text evidence="7">The sequence shown here is derived from an EMBL/GenBank/DDBJ whole genome shotgun (WGS) entry which is preliminary data.</text>
</comment>
<feature type="domain" description="INTS8 TPR repeats" evidence="6">
    <location>
        <begin position="512"/>
        <end position="687"/>
    </location>
</feature>
<keyword evidence="8" id="KW-1185">Reference proteome</keyword>
<dbReference type="GO" id="GO:0005634">
    <property type="term" value="C:nucleus"/>
    <property type="evidence" value="ECO:0007669"/>
    <property type="project" value="UniProtKB-SubCell"/>
</dbReference>
<evidence type="ECO:0000313" key="7">
    <source>
        <dbReference type="EMBL" id="MFH4973617.1"/>
    </source>
</evidence>
<evidence type="ECO:0000256" key="3">
    <source>
        <dbReference type="ARBA" id="ARBA00007147"/>
    </source>
</evidence>
<dbReference type="GO" id="GO:0005694">
    <property type="term" value="C:chromosome"/>
    <property type="evidence" value="ECO:0007669"/>
    <property type="project" value="UniProtKB-SubCell"/>
</dbReference>
<comment type="subcellular location">
    <subcellularLocation>
        <location evidence="2">Chromosome</location>
    </subcellularLocation>
    <subcellularLocation>
        <location evidence="1">Nucleus</location>
    </subcellularLocation>
</comment>
<comment type="similarity">
    <text evidence="3">Belongs to the Integrator subunit 8 family.</text>
</comment>
<organism evidence="7 8">
    <name type="scientific">Gnathostoma spinigerum</name>
    <dbReference type="NCBI Taxonomy" id="75299"/>
    <lineage>
        <taxon>Eukaryota</taxon>
        <taxon>Metazoa</taxon>
        <taxon>Ecdysozoa</taxon>
        <taxon>Nematoda</taxon>
        <taxon>Chromadorea</taxon>
        <taxon>Rhabditida</taxon>
        <taxon>Spirurina</taxon>
        <taxon>Gnathostomatomorpha</taxon>
        <taxon>Gnathostomatoidea</taxon>
        <taxon>Gnathostomatidae</taxon>
        <taxon>Gnathostoma</taxon>
    </lineage>
</organism>
<evidence type="ECO:0000256" key="4">
    <source>
        <dbReference type="ARBA" id="ARBA00022454"/>
    </source>
</evidence>
<reference evidence="7 8" key="1">
    <citation type="submission" date="2024-08" db="EMBL/GenBank/DDBJ databases">
        <title>Gnathostoma spinigerum genome.</title>
        <authorList>
            <person name="Gonzalez-Bertolin B."/>
            <person name="Monzon S."/>
            <person name="Zaballos A."/>
            <person name="Jimenez P."/>
            <person name="Dekumyoy P."/>
            <person name="Varona S."/>
            <person name="Cuesta I."/>
            <person name="Sumanam S."/>
            <person name="Adisakwattana P."/>
            <person name="Gasser R.B."/>
            <person name="Hernandez-Gonzalez A."/>
            <person name="Young N.D."/>
            <person name="Perteguer M.J."/>
        </authorList>
    </citation>
    <scope>NUCLEOTIDE SEQUENCE [LARGE SCALE GENOMIC DNA]</scope>
    <source>
        <strain evidence="7">AL3</strain>
        <tissue evidence="7">Liver</tissue>
    </source>
</reference>
<evidence type="ECO:0000256" key="5">
    <source>
        <dbReference type="ARBA" id="ARBA00023242"/>
    </source>
</evidence>
<dbReference type="EMBL" id="JBGFUD010000087">
    <property type="protein sequence ID" value="MFH4973617.1"/>
    <property type="molecule type" value="Genomic_DNA"/>
</dbReference>
<name>A0ABD6E3Z1_9BILA</name>
<dbReference type="InterPro" id="IPR038751">
    <property type="entry name" value="INTS8"/>
</dbReference>
<evidence type="ECO:0000256" key="1">
    <source>
        <dbReference type="ARBA" id="ARBA00004123"/>
    </source>
</evidence>
<evidence type="ECO:0000256" key="2">
    <source>
        <dbReference type="ARBA" id="ARBA00004286"/>
    </source>
</evidence>
<keyword evidence="5" id="KW-0539">Nucleus</keyword>
<dbReference type="Proteomes" id="UP001608902">
    <property type="component" value="Unassembled WGS sequence"/>
</dbReference>
<keyword evidence="4" id="KW-0158">Chromosome</keyword>